<reference evidence="2 3" key="1">
    <citation type="journal article" date="2018" name="Front. Plant Sci.">
        <title>Red Clover (Trifolium pratense) and Zigzag Clover (T. medium) - A Picture of Genomic Similarities and Differences.</title>
        <authorList>
            <person name="Dluhosova J."/>
            <person name="Istvanek J."/>
            <person name="Nedelnik J."/>
            <person name="Repkova J."/>
        </authorList>
    </citation>
    <scope>NUCLEOTIDE SEQUENCE [LARGE SCALE GENOMIC DNA]</scope>
    <source>
        <strain evidence="3">cv. 10/8</strain>
        <tissue evidence="2">Leaf</tissue>
    </source>
</reference>
<feature type="region of interest" description="Disordered" evidence="1">
    <location>
        <begin position="1"/>
        <end position="21"/>
    </location>
</feature>
<feature type="compositionally biased region" description="Acidic residues" evidence="1">
    <location>
        <begin position="12"/>
        <end position="21"/>
    </location>
</feature>
<feature type="non-terminal residue" evidence="2">
    <location>
        <position position="1"/>
    </location>
</feature>
<feature type="compositionally biased region" description="Gly residues" evidence="1">
    <location>
        <begin position="1"/>
        <end position="11"/>
    </location>
</feature>
<comment type="caution">
    <text evidence="2">The sequence shown here is derived from an EMBL/GenBank/DDBJ whole genome shotgun (WGS) entry which is preliminary data.</text>
</comment>
<evidence type="ECO:0000313" key="3">
    <source>
        <dbReference type="Proteomes" id="UP000265520"/>
    </source>
</evidence>
<dbReference type="Proteomes" id="UP000265520">
    <property type="component" value="Unassembled WGS sequence"/>
</dbReference>
<dbReference type="EMBL" id="LXQA010159516">
    <property type="protein sequence ID" value="MCI27478.1"/>
    <property type="molecule type" value="Genomic_DNA"/>
</dbReference>
<evidence type="ECO:0000313" key="2">
    <source>
        <dbReference type="EMBL" id="MCI27478.1"/>
    </source>
</evidence>
<sequence length="21" mass="2153">AARCGGFGNSEGEGDEEAYAY</sequence>
<dbReference type="AlphaFoldDB" id="A0A392QT64"/>
<keyword evidence="3" id="KW-1185">Reference proteome</keyword>
<organism evidence="2 3">
    <name type="scientific">Trifolium medium</name>
    <dbReference type="NCBI Taxonomy" id="97028"/>
    <lineage>
        <taxon>Eukaryota</taxon>
        <taxon>Viridiplantae</taxon>
        <taxon>Streptophyta</taxon>
        <taxon>Embryophyta</taxon>
        <taxon>Tracheophyta</taxon>
        <taxon>Spermatophyta</taxon>
        <taxon>Magnoliopsida</taxon>
        <taxon>eudicotyledons</taxon>
        <taxon>Gunneridae</taxon>
        <taxon>Pentapetalae</taxon>
        <taxon>rosids</taxon>
        <taxon>fabids</taxon>
        <taxon>Fabales</taxon>
        <taxon>Fabaceae</taxon>
        <taxon>Papilionoideae</taxon>
        <taxon>50 kb inversion clade</taxon>
        <taxon>NPAAA clade</taxon>
        <taxon>Hologalegina</taxon>
        <taxon>IRL clade</taxon>
        <taxon>Trifolieae</taxon>
        <taxon>Trifolium</taxon>
    </lineage>
</organism>
<protein>
    <submittedName>
        <fullName evidence="2">Uncharacterized protein</fullName>
    </submittedName>
</protein>
<accession>A0A392QT64</accession>
<evidence type="ECO:0000256" key="1">
    <source>
        <dbReference type="SAM" id="MobiDB-lite"/>
    </source>
</evidence>
<name>A0A392QT64_9FABA</name>
<proteinExistence type="predicted"/>